<dbReference type="Gene3D" id="3.90.79.10">
    <property type="entry name" value="Nucleoside Triphosphate Pyrophosphohydrolase"/>
    <property type="match status" value="1"/>
</dbReference>
<keyword evidence="1 3" id="KW-0378">Hydrolase</keyword>
<evidence type="ECO:0000313" key="4">
    <source>
        <dbReference type="Proteomes" id="UP000192276"/>
    </source>
</evidence>
<dbReference type="InterPro" id="IPR015797">
    <property type="entry name" value="NUDIX_hydrolase-like_dom_sf"/>
</dbReference>
<dbReference type="GO" id="GO:0006754">
    <property type="term" value="P:ATP biosynthetic process"/>
    <property type="evidence" value="ECO:0007669"/>
    <property type="project" value="TreeGrafter"/>
</dbReference>
<reference evidence="4" key="1">
    <citation type="submission" date="2016-04" db="EMBL/GenBank/DDBJ databases">
        <authorList>
            <person name="Chen L."/>
            <person name="Zhuang W."/>
            <person name="Wang G."/>
        </authorList>
    </citation>
    <scope>NUCLEOTIDE SEQUENCE [LARGE SCALE GENOMIC DNA]</scope>
    <source>
        <strain evidence="4">208</strain>
    </source>
</reference>
<name>A0A1V9FLY6_9BACT</name>
<dbReference type="InterPro" id="IPR020084">
    <property type="entry name" value="NUDIX_hydrolase_CS"/>
</dbReference>
<dbReference type="Proteomes" id="UP000192276">
    <property type="component" value="Unassembled WGS sequence"/>
</dbReference>
<comment type="caution">
    <text evidence="3">The sequence shown here is derived from an EMBL/GenBank/DDBJ whole genome shotgun (WGS) entry which is preliminary data.</text>
</comment>
<dbReference type="Pfam" id="PF00293">
    <property type="entry name" value="NUDIX"/>
    <property type="match status" value="1"/>
</dbReference>
<dbReference type="GO" id="GO:0004081">
    <property type="term" value="F:bis(5'-nucleosyl)-tetraphosphatase (asymmetrical) activity"/>
    <property type="evidence" value="ECO:0007669"/>
    <property type="project" value="TreeGrafter"/>
</dbReference>
<dbReference type="RefSeq" id="WP_081164603.1">
    <property type="nucleotide sequence ID" value="NZ_LWBP01000178.1"/>
</dbReference>
<dbReference type="EMBL" id="LWBP01000178">
    <property type="protein sequence ID" value="OQP59352.1"/>
    <property type="molecule type" value="Genomic_DNA"/>
</dbReference>
<dbReference type="InterPro" id="IPR000086">
    <property type="entry name" value="NUDIX_hydrolase_dom"/>
</dbReference>
<dbReference type="PROSITE" id="PS00893">
    <property type="entry name" value="NUDIX_BOX"/>
    <property type="match status" value="1"/>
</dbReference>
<dbReference type="SUPFAM" id="SSF55811">
    <property type="entry name" value="Nudix"/>
    <property type="match status" value="1"/>
</dbReference>
<evidence type="ECO:0000313" key="3">
    <source>
        <dbReference type="EMBL" id="OQP59352.1"/>
    </source>
</evidence>
<dbReference type="GO" id="GO:0006167">
    <property type="term" value="P:AMP biosynthetic process"/>
    <property type="evidence" value="ECO:0007669"/>
    <property type="project" value="TreeGrafter"/>
</dbReference>
<dbReference type="InterPro" id="IPR051325">
    <property type="entry name" value="Nudix_hydrolase_domain"/>
</dbReference>
<dbReference type="AlphaFoldDB" id="A0A1V9FLY6"/>
<evidence type="ECO:0000259" key="2">
    <source>
        <dbReference type="PROSITE" id="PS51462"/>
    </source>
</evidence>
<dbReference type="CDD" id="cd04662">
    <property type="entry name" value="NUDIX_Hydrolase"/>
    <property type="match status" value="1"/>
</dbReference>
<organism evidence="3 4">
    <name type="scientific">Niastella populi</name>
    <dbReference type="NCBI Taxonomy" id="550983"/>
    <lineage>
        <taxon>Bacteria</taxon>
        <taxon>Pseudomonadati</taxon>
        <taxon>Bacteroidota</taxon>
        <taxon>Chitinophagia</taxon>
        <taxon>Chitinophagales</taxon>
        <taxon>Chitinophagaceae</taxon>
        <taxon>Niastella</taxon>
    </lineage>
</organism>
<sequence length="158" mass="18269">MKKQSAGIIPYRFVKKELFFFIAHPGGPFYRKKDNGFWSIVKGEIEEGEEPLKAAIREFEEETGIEIKGKFQALTPVKQKSGKLVHAWAIEQEISMEKVKSNTFQMEWPPKSGIMAEFPELDKFEWFNAKTTIQKLIPAQTQMIYELLELLQVSISEP</sequence>
<protein>
    <submittedName>
        <fullName evidence="3">NUDIX hydrolase</fullName>
    </submittedName>
</protein>
<gene>
    <name evidence="3" type="ORF">A4R26_21275</name>
</gene>
<dbReference type="OrthoDB" id="954553at2"/>
<dbReference type="PANTHER" id="PTHR21340">
    <property type="entry name" value="DIADENOSINE 5,5-P1,P4-TETRAPHOSPHATE PYROPHOSPHOHYDROLASE MUTT"/>
    <property type="match status" value="1"/>
</dbReference>
<dbReference type="STRING" id="550983.A4R26_21275"/>
<accession>A0A1V9FLY6</accession>
<keyword evidence="4" id="KW-1185">Reference proteome</keyword>
<feature type="domain" description="Nudix hydrolase" evidence="2">
    <location>
        <begin position="1"/>
        <end position="150"/>
    </location>
</feature>
<dbReference type="PROSITE" id="PS51462">
    <property type="entry name" value="NUDIX"/>
    <property type="match status" value="1"/>
</dbReference>
<evidence type="ECO:0000256" key="1">
    <source>
        <dbReference type="ARBA" id="ARBA00022801"/>
    </source>
</evidence>
<dbReference type="PANTHER" id="PTHR21340:SF0">
    <property type="entry name" value="BIS(5'-NUCLEOSYL)-TETRAPHOSPHATASE [ASYMMETRICAL]"/>
    <property type="match status" value="1"/>
</dbReference>
<proteinExistence type="predicted"/>